<comment type="caution">
    <text evidence="1">The sequence shown here is derived from an EMBL/GenBank/DDBJ whole genome shotgun (WGS) entry which is preliminary data.</text>
</comment>
<dbReference type="EMBL" id="AYZJ01000018">
    <property type="protein sequence ID" value="KRN25167.1"/>
    <property type="molecule type" value="Genomic_DNA"/>
</dbReference>
<reference evidence="1 2" key="1">
    <citation type="journal article" date="2015" name="Genome Announc.">
        <title>Expanding the biotechnology potential of lactobacilli through comparative genomics of 213 strains and associated genera.</title>
        <authorList>
            <person name="Sun Z."/>
            <person name="Harris H.M."/>
            <person name="McCann A."/>
            <person name="Guo C."/>
            <person name="Argimon S."/>
            <person name="Zhang W."/>
            <person name="Yang X."/>
            <person name="Jeffery I.B."/>
            <person name="Cooney J.C."/>
            <person name="Kagawa T.F."/>
            <person name="Liu W."/>
            <person name="Song Y."/>
            <person name="Salvetti E."/>
            <person name="Wrobel A."/>
            <person name="Rasinkangas P."/>
            <person name="Parkhill J."/>
            <person name="Rea M.C."/>
            <person name="O'Sullivan O."/>
            <person name="Ritari J."/>
            <person name="Douillard F.P."/>
            <person name="Paul Ross R."/>
            <person name="Yang R."/>
            <person name="Briner A.E."/>
            <person name="Felis G.E."/>
            <person name="de Vos W.M."/>
            <person name="Barrangou R."/>
            <person name="Klaenhammer T.R."/>
            <person name="Caufield P.W."/>
            <person name="Cui Y."/>
            <person name="Zhang H."/>
            <person name="O'Toole P.W."/>
        </authorList>
    </citation>
    <scope>NUCLEOTIDE SEQUENCE [LARGE SCALE GENOMIC DNA]</scope>
    <source>
        <strain evidence="1 2">DSM 22697</strain>
    </source>
</reference>
<dbReference type="RefSeq" id="WP_056989068.1">
    <property type="nucleotide sequence ID" value="NZ_AYZJ01000018.1"/>
</dbReference>
<gene>
    <name evidence="1" type="ORF">FC75_GL000919</name>
</gene>
<dbReference type="STRING" id="1423730.FC75_GL000919"/>
<organism evidence="1 2">
    <name type="scientific">Lacticaseibacillus camelliae DSM 22697 = JCM 13995</name>
    <dbReference type="NCBI Taxonomy" id="1423730"/>
    <lineage>
        <taxon>Bacteria</taxon>
        <taxon>Bacillati</taxon>
        <taxon>Bacillota</taxon>
        <taxon>Bacilli</taxon>
        <taxon>Lactobacillales</taxon>
        <taxon>Lactobacillaceae</taxon>
        <taxon>Lacticaseibacillus</taxon>
    </lineage>
</organism>
<dbReference type="Proteomes" id="UP000050865">
    <property type="component" value="Unassembled WGS sequence"/>
</dbReference>
<protein>
    <submittedName>
        <fullName evidence="1">Uncharacterized protein</fullName>
    </submittedName>
</protein>
<keyword evidence="2" id="KW-1185">Reference proteome</keyword>
<dbReference type="PATRIC" id="fig|1423730.4.peg.969"/>
<proteinExistence type="predicted"/>
<evidence type="ECO:0000313" key="1">
    <source>
        <dbReference type="EMBL" id="KRN25167.1"/>
    </source>
</evidence>
<sequence>MKKLINQETHQPLTGAPVCQVLVIAKCEPMFDNGSEVINMTVAQDVRILNERIDAAFRRRYNTRYVLMASKVQADDAISFFMNVSPKGHRRRSLPLHSLKTADLDYFEQVIAGIHAHTHLTIYYCGFGPKDFWPSTGRPIEPKPRGIEISPLDW</sequence>
<name>A0A0R2F9Y9_9LACO</name>
<evidence type="ECO:0000313" key="2">
    <source>
        <dbReference type="Proteomes" id="UP000050865"/>
    </source>
</evidence>
<accession>A0A0R2F9Y9</accession>
<dbReference type="AlphaFoldDB" id="A0A0R2F9Y9"/>
<dbReference type="OrthoDB" id="2248172at2"/>